<feature type="domain" description="Metallo-beta-lactamase" evidence="14">
    <location>
        <begin position="61"/>
        <end position="230"/>
    </location>
</feature>
<dbReference type="EMBL" id="LQRT01000003">
    <property type="protein sequence ID" value="KZS41759.1"/>
    <property type="molecule type" value="Genomic_DNA"/>
</dbReference>
<evidence type="ECO:0000256" key="5">
    <source>
        <dbReference type="ARBA" id="ARBA00011245"/>
    </source>
</evidence>
<evidence type="ECO:0000256" key="1">
    <source>
        <dbReference type="ARBA" id="ARBA00001526"/>
    </source>
</evidence>
<sequence>MRYHNQKRTVLFFLLLCITANTILHAQKSFTITESLKITKINESSYLHVSDITLENGSVFPCNGFVYVHNNEAYVFDTPATDKATSSLLDWLQNDLKVKVKGVVFNHYHNDATEGIDIFKSQGIPTIASEKTALLMHDDNQLQPDVLFKNTMTLTLGSKKIINTFFGEGHTSDNITSYFPDEQLIFGGCMIKSINASKGNLANANLNQWPKTVSKIKKAYPNLKIVIPGHGAYGDSKLLDYTITLFQTEK</sequence>
<gene>
    <name evidence="15" type="ORF">AWE51_20405</name>
</gene>
<dbReference type="GO" id="GO:0008800">
    <property type="term" value="F:beta-lactamase activity"/>
    <property type="evidence" value="ECO:0007669"/>
    <property type="project" value="UniProtKB-EC"/>
</dbReference>
<feature type="signal peptide" evidence="13">
    <location>
        <begin position="1"/>
        <end position="26"/>
    </location>
</feature>
<evidence type="ECO:0000256" key="10">
    <source>
        <dbReference type="ARBA" id="ARBA00022801"/>
    </source>
</evidence>
<organism evidence="15 16">
    <name type="scientific">Aquimarina aggregata</name>
    <dbReference type="NCBI Taxonomy" id="1642818"/>
    <lineage>
        <taxon>Bacteria</taxon>
        <taxon>Pseudomonadati</taxon>
        <taxon>Bacteroidota</taxon>
        <taxon>Flavobacteriia</taxon>
        <taxon>Flavobacteriales</taxon>
        <taxon>Flavobacteriaceae</taxon>
        <taxon>Aquimarina</taxon>
    </lineage>
</organism>
<keyword evidence="16" id="KW-1185">Reference proteome</keyword>
<evidence type="ECO:0000256" key="2">
    <source>
        <dbReference type="ARBA" id="ARBA00001947"/>
    </source>
</evidence>
<feature type="chain" id="PRO_5007832895" description="beta-lactamase" evidence="13">
    <location>
        <begin position="27"/>
        <end position="250"/>
    </location>
</feature>
<evidence type="ECO:0000256" key="6">
    <source>
        <dbReference type="ARBA" id="ARBA00012865"/>
    </source>
</evidence>
<dbReference type="InterPro" id="IPR001279">
    <property type="entry name" value="Metallo-B-lactamas"/>
</dbReference>
<keyword evidence="9" id="KW-0574">Periplasm</keyword>
<comment type="caution">
    <text evidence="15">The sequence shown here is derived from an EMBL/GenBank/DDBJ whole genome shotgun (WGS) entry which is preliminary data.</text>
</comment>
<dbReference type="SUPFAM" id="SSF56281">
    <property type="entry name" value="Metallo-hydrolase/oxidoreductase"/>
    <property type="match status" value="1"/>
</dbReference>
<comment type="subcellular location">
    <subcellularLocation>
        <location evidence="3">Periplasm</location>
    </subcellularLocation>
</comment>
<dbReference type="GO" id="GO:0008270">
    <property type="term" value="F:zinc ion binding"/>
    <property type="evidence" value="ECO:0007669"/>
    <property type="project" value="InterPro"/>
</dbReference>
<dbReference type="InterPro" id="IPR050855">
    <property type="entry name" value="NDM-1-like"/>
</dbReference>
<keyword evidence="10" id="KW-0378">Hydrolase</keyword>
<dbReference type="EC" id="3.5.2.6" evidence="6"/>
<comment type="catalytic activity">
    <reaction evidence="1">
        <text>a beta-lactam + H2O = a substituted beta-amino acid</text>
        <dbReference type="Rhea" id="RHEA:20401"/>
        <dbReference type="ChEBI" id="CHEBI:15377"/>
        <dbReference type="ChEBI" id="CHEBI:35627"/>
        <dbReference type="ChEBI" id="CHEBI:140347"/>
        <dbReference type="EC" id="3.5.2.6"/>
    </reaction>
</comment>
<evidence type="ECO:0000256" key="4">
    <source>
        <dbReference type="ARBA" id="ARBA00005250"/>
    </source>
</evidence>
<evidence type="ECO:0000256" key="3">
    <source>
        <dbReference type="ARBA" id="ARBA00004418"/>
    </source>
</evidence>
<evidence type="ECO:0000256" key="13">
    <source>
        <dbReference type="SAM" id="SignalP"/>
    </source>
</evidence>
<name>A0A162CVN5_9FLAO</name>
<dbReference type="AlphaFoldDB" id="A0A162CVN5"/>
<evidence type="ECO:0000256" key="11">
    <source>
        <dbReference type="ARBA" id="ARBA00022833"/>
    </source>
</evidence>
<dbReference type="PANTHER" id="PTHR42951">
    <property type="entry name" value="METALLO-BETA-LACTAMASE DOMAIN-CONTAINING"/>
    <property type="match status" value="1"/>
</dbReference>
<dbReference type="GO" id="GO:0046677">
    <property type="term" value="P:response to antibiotic"/>
    <property type="evidence" value="ECO:0007669"/>
    <property type="project" value="UniProtKB-KW"/>
</dbReference>
<dbReference type="InterPro" id="IPR001018">
    <property type="entry name" value="Beta-lactamase_class-B_CS"/>
</dbReference>
<keyword evidence="11" id="KW-0862">Zinc</keyword>
<evidence type="ECO:0000313" key="16">
    <source>
        <dbReference type="Proteomes" id="UP000076715"/>
    </source>
</evidence>
<evidence type="ECO:0000256" key="9">
    <source>
        <dbReference type="ARBA" id="ARBA00022764"/>
    </source>
</evidence>
<dbReference type="InterPro" id="IPR058199">
    <property type="entry name" value="BlaB//VIM/IMP-1"/>
</dbReference>
<dbReference type="PANTHER" id="PTHR42951:SF4">
    <property type="entry name" value="ACYL-COENZYME A THIOESTERASE MBLAC2"/>
    <property type="match status" value="1"/>
</dbReference>
<comment type="subunit">
    <text evidence="5">Monomer.</text>
</comment>
<evidence type="ECO:0000313" key="15">
    <source>
        <dbReference type="EMBL" id="KZS41759.1"/>
    </source>
</evidence>
<keyword evidence="8 13" id="KW-0732">Signal</keyword>
<evidence type="ECO:0000256" key="8">
    <source>
        <dbReference type="ARBA" id="ARBA00022729"/>
    </source>
</evidence>
<comment type="cofactor">
    <cofactor evidence="2">
        <name>Zn(2+)</name>
        <dbReference type="ChEBI" id="CHEBI:29105"/>
    </cofactor>
</comment>
<dbReference type="InterPro" id="IPR036866">
    <property type="entry name" value="RibonucZ/Hydroxyglut_hydro"/>
</dbReference>
<reference evidence="15 16" key="1">
    <citation type="submission" date="2016-01" db="EMBL/GenBank/DDBJ databases">
        <title>The draft genome sequence of Aquimarina sp. RZW4-3-2.</title>
        <authorList>
            <person name="Wang Y."/>
        </authorList>
    </citation>
    <scope>NUCLEOTIDE SEQUENCE [LARGE SCALE GENOMIC DNA]</scope>
    <source>
        <strain evidence="15 16">RZW4-3-2</strain>
    </source>
</reference>
<dbReference type="GO" id="GO:0042597">
    <property type="term" value="C:periplasmic space"/>
    <property type="evidence" value="ECO:0007669"/>
    <property type="project" value="UniProtKB-SubCell"/>
</dbReference>
<dbReference type="GO" id="GO:0017001">
    <property type="term" value="P:antibiotic catabolic process"/>
    <property type="evidence" value="ECO:0007669"/>
    <property type="project" value="InterPro"/>
</dbReference>
<dbReference type="SMART" id="SM00849">
    <property type="entry name" value="Lactamase_B"/>
    <property type="match status" value="1"/>
</dbReference>
<dbReference type="STRING" id="1642818.AWE51_20405"/>
<evidence type="ECO:0000256" key="7">
    <source>
        <dbReference type="ARBA" id="ARBA00022723"/>
    </source>
</evidence>
<evidence type="ECO:0000256" key="12">
    <source>
        <dbReference type="ARBA" id="ARBA00023251"/>
    </source>
</evidence>
<keyword evidence="7" id="KW-0479">Metal-binding</keyword>
<protein>
    <recommendedName>
        <fullName evidence="6">beta-lactamase</fullName>
        <ecNumber evidence="6">3.5.2.6</ecNumber>
    </recommendedName>
</protein>
<comment type="similarity">
    <text evidence="4">Belongs to the metallo-beta-lactamase superfamily. Class-B beta-lactamase family.</text>
</comment>
<dbReference type="Gene3D" id="3.60.15.10">
    <property type="entry name" value="Ribonuclease Z/Hydroxyacylglutathione hydrolase-like"/>
    <property type="match status" value="1"/>
</dbReference>
<dbReference type="PROSITE" id="PS00744">
    <property type="entry name" value="BETA_LACTAMASE_B_2"/>
    <property type="match status" value="1"/>
</dbReference>
<dbReference type="NCBIfam" id="NF033088">
    <property type="entry name" value="bla_subclass_B1"/>
    <property type="match status" value="1"/>
</dbReference>
<proteinExistence type="inferred from homology"/>
<accession>A0A162CVN5</accession>
<dbReference type="Proteomes" id="UP000076715">
    <property type="component" value="Unassembled WGS sequence"/>
</dbReference>
<keyword evidence="12" id="KW-0046">Antibiotic resistance</keyword>
<evidence type="ECO:0000259" key="14">
    <source>
        <dbReference type="SMART" id="SM00849"/>
    </source>
</evidence>
<dbReference type="Pfam" id="PF00753">
    <property type="entry name" value="Lactamase_B"/>
    <property type="match status" value="1"/>
</dbReference>